<evidence type="ECO:0000313" key="1">
    <source>
        <dbReference type="EMBL" id="THV06420.1"/>
    </source>
</evidence>
<accession>A0A4S8MT97</accession>
<dbReference type="Proteomes" id="UP000297245">
    <property type="component" value="Unassembled WGS sequence"/>
</dbReference>
<dbReference type="EMBL" id="ML179043">
    <property type="protein sequence ID" value="THV06420.1"/>
    <property type="molecule type" value="Genomic_DNA"/>
</dbReference>
<name>A0A4S8MT97_DENBC</name>
<dbReference type="AlphaFoldDB" id="A0A4S8MT97"/>
<keyword evidence="2" id="KW-1185">Reference proteome</keyword>
<reference evidence="1 2" key="1">
    <citation type="journal article" date="2019" name="Nat. Ecol. Evol.">
        <title>Megaphylogeny resolves global patterns of mushroom evolution.</title>
        <authorList>
            <person name="Varga T."/>
            <person name="Krizsan K."/>
            <person name="Foldi C."/>
            <person name="Dima B."/>
            <person name="Sanchez-Garcia M."/>
            <person name="Sanchez-Ramirez S."/>
            <person name="Szollosi G.J."/>
            <person name="Szarkandi J.G."/>
            <person name="Papp V."/>
            <person name="Albert L."/>
            <person name="Andreopoulos W."/>
            <person name="Angelini C."/>
            <person name="Antonin V."/>
            <person name="Barry K.W."/>
            <person name="Bougher N.L."/>
            <person name="Buchanan P."/>
            <person name="Buyck B."/>
            <person name="Bense V."/>
            <person name="Catcheside P."/>
            <person name="Chovatia M."/>
            <person name="Cooper J."/>
            <person name="Damon W."/>
            <person name="Desjardin D."/>
            <person name="Finy P."/>
            <person name="Geml J."/>
            <person name="Haridas S."/>
            <person name="Hughes K."/>
            <person name="Justo A."/>
            <person name="Karasinski D."/>
            <person name="Kautmanova I."/>
            <person name="Kiss B."/>
            <person name="Kocsube S."/>
            <person name="Kotiranta H."/>
            <person name="LaButti K.M."/>
            <person name="Lechner B.E."/>
            <person name="Liimatainen K."/>
            <person name="Lipzen A."/>
            <person name="Lukacs Z."/>
            <person name="Mihaltcheva S."/>
            <person name="Morgado L.N."/>
            <person name="Niskanen T."/>
            <person name="Noordeloos M.E."/>
            <person name="Ohm R.A."/>
            <person name="Ortiz-Santana B."/>
            <person name="Ovrebo C."/>
            <person name="Racz N."/>
            <person name="Riley R."/>
            <person name="Savchenko A."/>
            <person name="Shiryaev A."/>
            <person name="Soop K."/>
            <person name="Spirin V."/>
            <person name="Szebenyi C."/>
            <person name="Tomsovsky M."/>
            <person name="Tulloss R.E."/>
            <person name="Uehling J."/>
            <person name="Grigoriev I.V."/>
            <person name="Vagvolgyi C."/>
            <person name="Papp T."/>
            <person name="Martin F.M."/>
            <person name="Miettinen O."/>
            <person name="Hibbett D.S."/>
            <person name="Nagy L.G."/>
        </authorList>
    </citation>
    <scope>NUCLEOTIDE SEQUENCE [LARGE SCALE GENOMIC DNA]</scope>
    <source>
        <strain evidence="1 2">CBS 962.96</strain>
    </source>
</reference>
<gene>
    <name evidence="1" type="ORF">K435DRAFT_960639</name>
</gene>
<evidence type="ECO:0000313" key="2">
    <source>
        <dbReference type="Proteomes" id="UP000297245"/>
    </source>
</evidence>
<dbReference type="SUPFAM" id="SSF52047">
    <property type="entry name" value="RNI-like"/>
    <property type="match status" value="1"/>
</dbReference>
<sequence length="637" mass="72386">MAPSPSPGTISLNNLLDSPVDIILEIAHHLLVLEPQVVGGEHISSAHSRHPRLRPNHRTQKSSLMSLASCNSSLYNLISPLVFRKLVFVQTPGSNKISLMEMCKMLANVSSYTPPWLKHVKEAHFVGWYGWALSDVRLDPETIDVYARSLGRFIKLEKMYFSYCNDIEGIWSVIGNEVFPKHISIIESPFDPQCLAQSWSKITARLEDRNEEVNDRTLEILTRKADPEDPGEDASSDVIYTLGTTPRIACSLVSLSLGHIHDVPVFFKILRDSQLLRTLSIEGVICNNALLSMYDDPERELRELHLPPLPSTSLPNLTHLRIPPGFLPFFVKPLTQGKARHSLKHLDLMPYYVHGELDYIPVTNIPFDRLCNADGLSVTLPSVETLKMRIDRYMQWNLGEWFPNLKEMTLIDVSMASTGSFLKLLASHWPSPTFIPVNSNPDHTPIPPSSRTYTLESLCVTSRPRDSRNLRFFSAFRYQFSELDLKWQLEGALALSHEAVPLRQLRRFSCGDAVEWRREPGGPKVVQENDIGNSVTVAATVDVAEGDNTNTQVSDIDLTTRNDGEEDLRDGWALWKPHVNPYLKPVIKHELELMYQNEFTMLFSDYQGCWRGLFTDGDLRTNRLTMMMLVEYLEEHP</sequence>
<dbReference type="OrthoDB" id="10548842at2759"/>
<protein>
    <submittedName>
        <fullName evidence="1">Uncharacterized protein</fullName>
    </submittedName>
</protein>
<proteinExistence type="predicted"/>
<organism evidence="1 2">
    <name type="scientific">Dendrothele bispora (strain CBS 962.96)</name>
    <dbReference type="NCBI Taxonomy" id="1314807"/>
    <lineage>
        <taxon>Eukaryota</taxon>
        <taxon>Fungi</taxon>
        <taxon>Dikarya</taxon>
        <taxon>Basidiomycota</taxon>
        <taxon>Agaricomycotina</taxon>
        <taxon>Agaricomycetes</taxon>
        <taxon>Agaricomycetidae</taxon>
        <taxon>Agaricales</taxon>
        <taxon>Agaricales incertae sedis</taxon>
        <taxon>Dendrothele</taxon>
    </lineage>
</organism>